<dbReference type="InterPro" id="IPR000836">
    <property type="entry name" value="PRTase_dom"/>
</dbReference>
<dbReference type="RefSeq" id="WP_377561518.1">
    <property type="nucleotide sequence ID" value="NZ_JBHTJZ010000002.1"/>
</dbReference>
<dbReference type="PANTHER" id="PTHR47505">
    <property type="entry name" value="DNA UTILIZATION PROTEIN YHGH"/>
    <property type="match status" value="1"/>
</dbReference>
<proteinExistence type="inferred from homology"/>
<dbReference type="PANTHER" id="PTHR47505:SF1">
    <property type="entry name" value="DNA UTILIZATION PROTEIN YHGH"/>
    <property type="match status" value="1"/>
</dbReference>
<evidence type="ECO:0000313" key="3">
    <source>
        <dbReference type="Proteomes" id="UP001596989"/>
    </source>
</evidence>
<sequence length="318" mass="36026">MMGTHVIAYVKDLSKQALQWLSPRHASCAVCGGLLRGVNAGTPSFARELERMICGACLQAIPWLNRITCRYCGRGISCPDCSQHHERSFRLNRSSVRYSPAMREWLARYKYRGDEALAPLLAGMLEPAFRAITHEAMRQADASKARDAGRDREKPRSASVKGFMSRVWDRGYDVALQMKERYSSREASHLWHAITYVPVSKERAEERGFNQARQLAELLADRHGMPLYHLLRRIRHTKKMSFKTRAERLRDAHTLFAVNERQIQLLAGSRQDSATSGLRILLIDDIYTTGSTASACADAMKKALPCPADIYILTWARS</sequence>
<dbReference type="SUPFAM" id="SSF53271">
    <property type="entry name" value="PRTase-like"/>
    <property type="match status" value="1"/>
</dbReference>
<dbReference type="EMBL" id="JBHTJZ010000002">
    <property type="protein sequence ID" value="MFD0957908.1"/>
    <property type="molecule type" value="Genomic_DNA"/>
</dbReference>
<dbReference type="InterPro" id="IPR029057">
    <property type="entry name" value="PRTase-like"/>
</dbReference>
<organism evidence="2 3">
    <name type="scientific">Paenibacillus chungangensis</name>
    <dbReference type="NCBI Taxonomy" id="696535"/>
    <lineage>
        <taxon>Bacteria</taxon>
        <taxon>Bacillati</taxon>
        <taxon>Bacillota</taxon>
        <taxon>Bacilli</taxon>
        <taxon>Bacillales</taxon>
        <taxon>Paenibacillaceae</taxon>
        <taxon>Paenibacillus</taxon>
    </lineage>
</organism>
<keyword evidence="3" id="KW-1185">Reference proteome</keyword>
<comment type="similarity">
    <text evidence="1">Belongs to the ComF/GntX family.</text>
</comment>
<accession>A0ABW3HKA6</accession>
<dbReference type="InterPro" id="IPR051910">
    <property type="entry name" value="ComF/GntX_DNA_util-trans"/>
</dbReference>
<dbReference type="Gene3D" id="3.40.50.2020">
    <property type="match status" value="1"/>
</dbReference>
<reference evidence="3" key="1">
    <citation type="journal article" date="2019" name="Int. J. Syst. Evol. Microbiol.">
        <title>The Global Catalogue of Microorganisms (GCM) 10K type strain sequencing project: providing services to taxonomists for standard genome sequencing and annotation.</title>
        <authorList>
            <consortium name="The Broad Institute Genomics Platform"/>
            <consortium name="The Broad Institute Genome Sequencing Center for Infectious Disease"/>
            <person name="Wu L."/>
            <person name="Ma J."/>
        </authorList>
    </citation>
    <scope>NUCLEOTIDE SEQUENCE [LARGE SCALE GENOMIC DNA]</scope>
    <source>
        <strain evidence="3">CCUG 59129</strain>
    </source>
</reference>
<dbReference type="CDD" id="cd06223">
    <property type="entry name" value="PRTases_typeI"/>
    <property type="match status" value="1"/>
</dbReference>
<evidence type="ECO:0000256" key="1">
    <source>
        <dbReference type="ARBA" id="ARBA00008007"/>
    </source>
</evidence>
<dbReference type="Proteomes" id="UP001596989">
    <property type="component" value="Unassembled WGS sequence"/>
</dbReference>
<comment type="caution">
    <text evidence="2">The sequence shown here is derived from an EMBL/GenBank/DDBJ whole genome shotgun (WGS) entry which is preliminary data.</text>
</comment>
<protein>
    <submittedName>
        <fullName evidence="2">ComF family protein</fullName>
    </submittedName>
</protein>
<evidence type="ECO:0000313" key="2">
    <source>
        <dbReference type="EMBL" id="MFD0957908.1"/>
    </source>
</evidence>
<name>A0ABW3HKA6_9BACL</name>
<gene>
    <name evidence="2" type="ORF">ACFQ2I_00680</name>
</gene>